<dbReference type="CDD" id="cd10210">
    <property type="entry name" value="ASKHA_NBD_Arp6"/>
    <property type="match status" value="1"/>
</dbReference>
<evidence type="ECO:0000256" key="1">
    <source>
        <dbReference type="ARBA" id="ARBA00004496"/>
    </source>
</evidence>
<dbReference type="Gene3D" id="3.90.640.10">
    <property type="entry name" value="Actin, Chain A, domain 4"/>
    <property type="match status" value="1"/>
</dbReference>
<protein>
    <recommendedName>
        <fullName evidence="3">Actin-like protein ARP6</fullName>
    </recommendedName>
    <alternativeName>
        <fullName evidence="7">Actin-like protein arp6</fullName>
    </alternativeName>
</protein>
<accession>A0A1V8T956</accession>
<comment type="caution">
    <text evidence="8">The sequence shown here is derived from an EMBL/GenBank/DDBJ whole genome shotgun (WGS) entry which is preliminary data.</text>
</comment>
<dbReference type="Gene3D" id="2.30.36.70">
    <property type="entry name" value="Actin, Chain A, domain 2"/>
    <property type="match status" value="1"/>
</dbReference>
<dbReference type="FunCoup" id="A0A1V8T956">
    <property type="interactions" value="547"/>
</dbReference>
<evidence type="ECO:0000256" key="7">
    <source>
        <dbReference type="ARBA" id="ARBA00073820"/>
    </source>
</evidence>
<evidence type="ECO:0000256" key="6">
    <source>
        <dbReference type="ARBA" id="ARBA00063309"/>
    </source>
</evidence>
<dbReference type="PANTHER" id="PTHR11937">
    <property type="entry name" value="ACTIN"/>
    <property type="match status" value="1"/>
</dbReference>
<keyword evidence="4" id="KW-0963">Cytoplasm</keyword>
<evidence type="ECO:0000256" key="2">
    <source>
        <dbReference type="ARBA" id="ARBA00005665"/>
    </source>
</evidence>
<dbReference type="GO" id="GO:0005634">
    <property type="term" value="C:nucleus"/>
    <property type="evidence" value="ECO:0007669"/>
    <property type="project" value="UniProtKB-ARBA"/>
</dbReference>
<comment type="function">
    <text evidence="5">Component of the SWR1 complex which mediates the ATP-dependent exchange of histone H2A for the H2A variant HZT1 leading to transcriptional regulation of selected genes by chromatin remodeling. Involved in chromosome stability.</text>
</comment>
<comment type="subcellular location">
    <subcellularLocation>
        <location evidence="1">Cytoplasm</location>
    </subcellularLocation>
</comment>
<organism evidence="8 9">
    <name type="scientific">Cryoendolithus antarcticus</name>
    <dbReference type="NCBI Taxonomy" id="1507870"/>
    <lineage>
        <taxon>Eukaryota</taxon>
        <taxon>Fungi</taxon>
        <taxon>Dikarya</taxon>
        <taxon>Ascomycota</taxon>
        <taxon>Pezizomycotina</taxon>
        <taxon>Dothideomycetes</taxon>
        <taxon>Dothideomycetidae</taxon>
        <taxon>Cladosporiales</taxon>
        <taxon>Cladosporiaceae</taxon>
        <taxon>Cryoendolithus</taxon>
    </lineage>
</organism>
<dbReference type="Pfam" id="PF00022">
    <property type="entry name" value="Actin"/>
    <property type="match status" value="1"/>
</dbReference>
<evidence type="ECO:0000313" key="8">
    <source>
        <dbReference type="EMBL" id="OQO07936.1"/>
    </source>
</evidence>
<dbReference type="FunFam" id="3.90.640.10:FF:000014">
    <property type="entry name" value="Putative actin-related protein 6"/>
    <property type="match status" value="1"/>
</dbReference>
<evidence type="ECO:0000256" key="4">
    <source>
        <dbReference type="ARBA" id="ARBA00022490"/>
    </source>
</evidence>
<dbReference type="InParanoid" id="A0A1V8T956"/>
<evidence type="ECO:0000313" key="9">
    <source>
        <dbReference type="Proteomes" id="UP000192596"/>
    </source>
</evidence>
<dbReference type="Gene3D" id="3.30.420.40">
    <property type="match status" value="2"/>
</dbReference>
<dbReference type="OrthoDB" id="6220758at2759"/>
<sequence>MARQKPQAPPFTSLQSRTLILDNGADTIKAGFSSHLDQDTKSSADACHIIPNSISHSTRDRRTYVASQLRSCLDFGELAFRHPVENGYIVNWESQKAIWEYEFFDDGAKARGLWCEPRETNLILTEQSSAPIAVQRQADEMAIEEFGFGGYARVVGAIGNAYADSAFGNGEGEAGVPAECLLVIDAGYSHTTVTPLLHGRVLQSACRRLDIGGKTLTNQLKDLISTRQFELQKEDWMANQIKQDVCYVSQDFDVDLERVWKGGMTDRRRIDHSIVVDYVLPDYEEIKRGFARPHDPSSAARKRQLGIGMPREDLVVIANERFSVPELLFTPSDIGMQSEGLVGTILQSLNALPVGLWQAFLANVLVVGGTSKLPGFVERLEGDLRSRLSDDIVLRIAHAENPITHAWTGGQRLAHNETALKQIIVTREEYLENGDGWMRRKFLGKTGG</sequence>
<dbReference type="EMBL" id="NAJO01000013">
    <property type="protein sequence ID" value="OQO07936.1"/>
    <property type="molecule type" value="Genomic_DNA"/>
</dbReference>
<dbReference type="STRING" id="1507870.A0A1V8T956"/>
<gene>
    <name evidence="8" type="ORF">B0A48_06728</name>
</gene>
<dbReference type="GO" id="GO:0005737">
    <property type="term" value="C:cytoplasm"/>
    <property type="evidence" value="ECO:0007669"/>
    <property type="project" value="UniProtKB-SubCell"/>
</dbReference>
<dbReference type="AlphaFoldDB" id="A0A1V8T956"/>
<reference evidence="9" key="1">
    <citation type="submission" date="2017-03" db="EMBL/GenBank/DDBJ databases">
        <title>Genomes of endolithic fungi from Antarctica.</title>
        <authorList>
            <person name="Coleine C."/>
            <person name="Masonjones S."/>
            <person name="Stajich J.E."/>
        </authorList>
    </citation>
    <scope>NUCLEOTIDE SEQUENCE [LARGE SCALE GENOMIC DNA]</scope>
    <source>
        <strain evidence="9">CCFEE 5527</strain>
    </source>
</reference>
<dbReference type="SMART" id="SM00268">
    <property type="entry name" value="ACTIN"/>
    <property type="match status" value="1"/>
</dbReference>
<dbReference type="SUPFAM" id="SSF53067">
    <property type="entry name" value="Actin-like ATPase domain"/>
    <property type="match status" value="2"/>
</dbReference>
<dbReference type="InterPro" id="IPR004000">
    <property type="entry name" value="Actin"/>
</dbReference>
<proteinExistence type="inferred from homology"/>
<dbReference type="InterPro" id="IPR043129">
    <property type="entry name" value="ATPase_NBD"/>
</dbReference>
<name>A0A1V8T956_9PEZI</name>
<dbReference type="Proteomes" id="UP000192596">
    <property type="component" value="Unassembled WGS sequence"/>
</dbReference>
<evidence type="ECO:0000256" key="5">
    <source>
        <dbReference type="ARBA" id="ARBA00025222"/>
    </source>
</evidence>
<comment type="subunit">
    <text evidence="6">Component of the SWR1 chromatin remodeling complex.</text>
</comment>
<keyword evidence="9" id="KW-1185">Reference proteome</keyword>
<comment type="similarity">
    <text evidence="2">Belongs to the actin family. ARP6 subfamily.</text>
</comment>
<evidence type="ECO:0000256" key="3">
    <source>
        <dbReference type="ARBA" id="ARBA00018633"/>
    </source>
</evidence>